<feature type="transmembrane region" description="Helical" evidence="6">
    <location>
        <begin position="243"/>
        <end position="262"/>
    </location>
</feature>
<evidence type="ECO:0000313" key="7">
    <source>
        <dbReference type="EMBL" id="ADB19191.1"/>
    </source>
</evidence>
<dbReference type="InterPro" id="IPR001851">
    <property type="entry name" value="ABC_transp_permease"/>
</dbReference>
<feature type="transmembrane region" description="Helical" evidence="6">
    <location>
        <begin position="192"/>
        <end position="209"/>
    </location>
</feature>
<dbReference type="InterPro" id="IPR043428">
    <property type="entry name" value="LivM-like"/>
</dbReference>
<keyword evidence="4 6" id="KW-1133">Transmembrane helix</keyword>
<dbReference type="KEGG" id="psl:Psta_4549"/>
<evidence type="ECO:0000313" key="8">
    <source>
        <dbReference type="Proteomes" id="UP000001887"/>
    </source>
</evidence>
<comment type="subcellular location">
    <subcellularLocation>
        <location evidence="1">Cell membrane</location>
        <topology evidence="1">Multi-pass membrane protein</topology>
    </subcellularLocation>
</comment>
<evidence type="ECO:0000256" key="1">
    <source>
        <dbReference type="ARBA" id="ARBA00004651"/>
    </source>
</evidence>
<protein>
    <submittedName>
        <fullName evidence="7">Inner-membrane translocator</fullName>
    </submittedName>
</protein>
<evidence type="ECO:0000256" key="2">
    <source>
        <dbReference type="ARBA" id="ARBA00022475"/>
    </source>
</evidence>
<evidence type="ECO:0000256" key="6">
    <source>
        <dbReference type="SAM" id="Phobius"/>
    </source>
</evidence>
<feature type="transmembrane region" description="Helical" evidence="6">
    <location>
        <begin position="79"/>
        <end position="100"/>
    </location>
</feature>
<evidence type="ECO:0000256" key="5">
    <source>
        <dbReference type="ARBA" id="ARBA00023136"/>
    </source>
</evidence>
<dbReference type="EMBL" id="CP001848">
    <property type="protein sequence ID" value="ADB19191.1"/>
    <property type="molecule type" value="Genomic_DNA"/>
</dbReference>
<keyword evidence="8" id="KW-1185">Reference proteome</keyword>
<feature type="transmembrane region" description="Helical" evidence="6">
    <location>
        <begin position="106"/>
        <end position="127"/>
    </location>
</feature>
<evidence type="ECO:0000256" key="3">
    <source>
        <dbReference type="ARBA" id="ARBA00022692"/>
    </source>
</evidence>
<dbReference type="HOGENOM" id="CLU_031365_1_1_0"/>
<feature type="transmembrane region" description="Helical" evidence="6">
    <location>
        <begin position="329"/>
        <end position="350"/>
    </location>
</feature>
<organism evidence="7 8">
    <name type="scientific">Pirellula staleyi (strain ATCC 27377 / DSM 6068 / ICPB 4128)</name>
    <name type="common">Pirella staleyi</name>
    <dbReference type="NCBI Taxonomy" id="530564"/>
    <lineage>
        <taxon>Bacteria</taxon>
        <taxon>Pseudomonadati</taxon>
        <taxon>Planctomycetota</taxon>
        <taxon>Planctomycetia</taxon>
        <taxon>Pirellulales</taxon>
        <taxon>Pirellulaceae</taxon>
        <taxon>Pirellula</taxon>
    </lineage>
</organism>
<dbReference type="AlphaFoldDB" id="D2R6Y8"/>
<gene>
    <name evidence="7" type="ordered locus">Psta_4549</name>
</gene>
<keyword evidence="3 6" id="KW-0812">Transmembrane</keyword>
<dbReference type="Proteomes" id="UP000001887">
    <property type="component" value="Chromosome"/>
</dbReference>
<dbReference type="GO" id="GO:0015658">
    <property type="term" value="F:branched-chain amino acid transmembrane transporter activity"/>
    <property type="evidence" value="ECO:0007669"/>
    <property type="project" value="InterPro"/>
</dbReference>
<dbReference type="GO" id="GO:0005886">
    <property type="term" value="C:plasma membrane"/>
    <property type="evidence" value="ECO:0007669"/>
    <property type="project" value="UniProtKB-SubCell"/>
</dbReference>
<dbReference type="STRING" id="530564.Psta_4549"/>
<reference evidence="7 8" key="1">
    <citation type="journal article" date="2009" name="Stand. Genomic Sci.">
        <title>Complete genome sequence of Pirellula staleyi type strain (ATCC 27377).</title>
        <authorList>
            <person name="Clum A."/>
            <person name="Tindall B.J."/>
            <person name="Sikorski J."/>
            <person name="Ivanova N."/>
            <person name="Mavrommatis K."/>
            <person name="Lucas S."/>
            <person name="Glavina del Rio T."/>
            <person name="Nolan M."/>
            <person name="Chen F."/>
            <person name="Tice H."/>
            <person name="Pitluck S."/>
            <person name="Cheng J.F."/>
            <person name="Chertkov O."/>
            <person name="Brettin T."/>
            <person name="Han C."/>
            <person name="Detter J.C."/>
            <person name="Kuske C."/>
            <person name="Bruce D."/>
            <person name="Goodwin L."/>
            <person name="Ovchinikova G."/>
            <person name="Pati A."/>
            <person name="Mikhailova N."/>
            <person name="Chen A."/>
            <person name="Palaniappan K."/>
            <person name="Land M."/>
            <person name="Hauser L."/>
            <person name="Chang Y.J."/>
            <person name="Jeffries C.D."/>
            <person name="Chain P."/>
            <person name="Rohde M."/>
            <person name="Goker M."/>
            <person name="Bristow J."/>
            <person name="Eisen J.A."/>
            <person name="Markowitz V."/>
            <person name="Hugenholtz P."/>
            <person name="Kyrpides N.C."/>
            <person name="Klenk H.P."/>
            <person name="Lapidus A."/>
        </authorList>
    </citation>
    <scope>NUCLEOTIDE SEQUENCE [LARGE SCALE GENOMIC DNA]</scope>
    <source>
        <strain evidence="8">ATCC 27377 / DSM 6068 / ICPB 4128</strain>
    </source>
</reference>
<feature type="transmembrane region" description="Helical" evidence="6">
    <location>
        <begin position="21"/>
        <end position="47"/>
    </location>
</feature>
<keyword evidence="5 6" id="KW-0472">Membrane</keyword>
<accession>D2R6Y8</accession>
<dbReference type="Pfam" id="PF02653">
    <property type="entry name" value="BPD_transp_2"/>
    <property type="match status" value="1"/>
</dbReference>
<proteinExistence type="predicted"/>
<sequence length="381" mass="40491">MSSTKPRPHQHSAAKVSQKSLAKYSPVSLSTLAEWGVIVALILYPFLPIPATYGTQLSNLFIFAILALGLNVVVGYTGLLNLGIAAFFGIGAYITGILMASPTYPFGWNFVPTLVVATLGAGAAGLMLGAPTLRLRGDYLALVTLGFGEVLRTSLENLEEITGGTRTLGPIPPPAPETLIGLEFDWSQDFRPFYYLNLIVLAIVVKLLFNLERSKLGRAWVAIREDELAATCMGISAARVKMSAFAAGAAIAGLAGSLYAINLGNTSAPAAFDFNRSIMMLCCVILGGLGSIRGTLLGVLLLIGFDNVLSPILDGLIQQSGLNPDGSRFLTFSSWRLLIFGLALILMMRLRPEGLIPASRVQLELHPEHENGATIATKGAT</sequence>
<dbReference type="PANTHER" id="PTHR30482">
    <property type="entry name" value="HIGH-AFFINITY BRANCHED-CHAIN AMINO ACID TRANSPORT SYSTEM PERMEASE"/>
    <property type="match status" value="1"/>
</dbReference>
<dbReference type="OrthoDB" id="9789927at2"/>
<keyword evidence="2" id="KW-1003">Cell membrane</keyword>
<dbReference type="CDD" id="cd06581">
    <property type="entry name" value="TM_PBP1_LivM_like"/>
    <property type="match status" value="1"/>
</dbReference>
<name>D2R6Y8_PIRSD</name>
<dbReference type="eggNOG" id="COG4177">
    <property type="taxonomic scope" value="Bacteria"/>
</dbReference>
<dbReference type="PANTHER" id="PTHR30482:SF10">
    <property type="entry name" value="HIGH-AFFINITY BRANCHED-CHAIN AMINO ACID TRANSPORT PROTEIN BRAE"/>
    <property type="match status" value="1"/>
</dbReference>
<evidence type="ECO:0000256" key="4">
    <source>
        <dbReference type="ARBA" id="ARBA00022989"/>
    </source>
</evidence>
<feature type="transmembrane region" description="Helical" evidence="6">
    <location>
        <begin position="53"/>
        <end position="74"/>
    </location>
</feature>